<dbReference type="InterPro" id="IPR009000">
    <property type="entry name" value="Transl_B-barrel_sf"/>
</dbReference>
<comment type="function">
    <text evidence="5">An accessory protein needed during the final step in the assembly of 30S ribosomal subunit, possibly for assembly of the head region. Essential for efficient processing of 16S rRNA. May be needed both before and after RbfA during the maturation of 16S rRNA. It has affinity for free ribosomal 30S subunits but not for 70S ribosomes.</text>
</comment>
<evidence type="ECO:0000259" key="8">
    <source>
        <dbReference type="Pfam" id="PF24986"/>
    </source>
</evidence>
<dbReference type="InterPro" id="IPR011033">
    <property type="entry name" value="PRC_barrel-like_sf"/>
</dbReference>
<comment type="similarity">
    <text evidence="5">Belongs to the RimM family.</text>
</comment>
<keyword evidence="2 5" id="KW-0690">Ribosome biogenesis</keyword>
<dbReference type="Gene3D" id="2.40.30.60">
    <property type="entry name" value="RimM"/>
    <property type="match status" value="1"/>
</dbReference>
<dbReference type="NCBIfam" id="TIGR02273">
    <property type="entry name" value="16S_RimM"/>
    <property type="match status" value="1"/>
</dbReference>
<dbReference type="SUPFAM" id="SSF50447">
    <property type="entry name" value="Translation proteins"/>
    <property type="match status" value="1"/>
</dbReference>
<keyword evidence="10" id="KW-1185">Reference proteome</keyword>
<evidence type="ECO:0000256" key="1">
    <source>
        <dbReference type="ARBA" id="ARBA00022490"/>
    </source>
</evidence>
<comment type="subcellular location">
    <subcellularLocation>
        <location evidence="5">Cytoplasm</location>
    </subcellularLocation>
</comment>
<feature type="compositionally biased region" description="Low complexity" evidence="6">
    <location>
        <begin position="1"/>
        <end position="34"/>
    </location>
</feature>
<dbReference type="InterPro" id="IPR036976">
    <property type="entry name" value="RimM_N_sf"/>
</dbReference>
<evidence type="ECO:0000256" key="5">
    <source>
        <dbReference type="HAMAP-Rule" id="MF_00014"/>
    </source>
</evidence>
<reference evidence="10" key="1">
    <citation type="journal article" date="2019" name="Int. J. Syst. Evol. Microbiol.">
        <title>The Global Catalogue of Microorganisms (GCM) 10K type strain sequencing project: providing services to taxonomists for standard genome sequencing and annotation.</title>
        <authorList>
            <consortium name="The Broad Institute Genomics Platform"/>
            <consortium name="The Broad Institute Genome Sequencing Center for Infectious Disease"/>
            <person name="Wu L."/>
            <person name="Ma J."/>
        </authorList>
    </citation>
    <scope>NUCLEOTIDE SEQUENCE [LARGE SCALE GENOMIC DNA]</scope>
    <source>
        <strain evidence="10">Q85</strain>
    </source>
</reference>
<evidence type="ECO:0000313" key="10">
    <source>
        <dbReference type="Proteomes" id="UP001597283"/>
    </source>
</evidence>
<dbReference type="Pfam" id="PF24986">
    <property type="entry name" value="PRC_RimM"/>
    <property type="match status" value="1"/>
</dbReference>
<dbReference type="HAMAP" id="MF_00014">
    <property type="entry name" value="Ribosome_mat_RimM"/>
    <property type="match status" value="1"/>
</dbReference>
<dbReference type="Proteomes" id="UP001597283">
    <property type="component" value="Unassembled WGS sequence"/>
</dbReference>
<keyword evidence="1 5" id="KW-0963">Cytoplasm</keyword>
<dbReference type="InterPro" id="IPR056792">
    <property type="entry name" value="PRC_RimM"/>
</dbReference>
<evidence type="ECO:0000313" key="9">
    <source>
        <dbReference type="EMBL" id="MFD1788802.1"/>
    </source>
</evidence>
<evidence type="ECO:0000256" key="3">
    <source>
        <dbReference type="ARBA" id="ARBA00022552"/>
    </source>
</evidence>
<comment type="subunit">
    <text evidence="5">Binds ribosomal protein uS19.</text>
</comment>
<dbReference type="PANTHER" id="PTHR33692">
    <property type="entry name" value="RIBOSOME MATURATION FACTOR RIMM"/>
    <property type="match status" value="1"/>
</dbReference>
<dbReference type="Gene3D" id="2.30.30.240">
    <property type="entry name" value="PRC-barrel domain"/>
    <property type="match status" value="1"/>
</dbReference>
<comment type="domain">
    <text evidence="5">The PRC barrel domain binds ribosomal protein uS19.</text>
</comment>
<evidence type="ECO:0000259" key="7">
    <source>
        <dbReference type="Pfam" id="PF01782"/>
    </source>
</evidence>
<dbReference type="SUPFAM" id="SSF50346">
    <property type="entry name" value="PRC-barrel domain"/>
    <property type="match status" value="1"/>
</dbReference>
<dbReference type="EMBL" id="JBHUFC010000006">
    <property type="protein sequence ID" value="MFD1788802.1"/>
    <property type="molecule type" value="Genomic_DNA"/>
</dbReference>
<evidence type="ECO:0000256" key="6">
    <source>
        <dbReference type="SAM" id="MobiDB-lite"/>
    </source>
</evidence>
<dbReference type="InterPro" id="IPR011961">
    <property type="entry name" value="RimM"/>
</dbReference>
<organism evidence="9 10">
    <name type="scientific">Sphingomonas floccifaciens</name>
    <dbReference type="NCBI Taxonomy" id="1844115"/>
    <lineage>
        <taxon>Bacteria</taxon>
        <taxon>Pseudomonadati</taxon>
        <taxon>Pseudomonadota</taxon>
        <taxon>Alphaproteobacteria</taxon>
        <taxon>Sphingomonadales</taxon>
        <taxon>Sphingomonadaceae</taxon>
        <taxon>Sphingomonas</taxon>
    </lineage>
</organism>
<protein>
    <recommendedName>
        <fullName evidence="5">Ribosome maturation factor RimM</fullName>
    </recommendedName>
</protein>
<proteinExistence type="inferred from homology"/>
<dbReference type="PANTHER" id="PTHR33692:SF1">
    <property type="entry name" value="RIBOSOME MATURATION FACTOR RIMM"/>
    <property type="match status" value="1"/>
</dbReference>
<keyword evidence="4 5" id="KW-0143">Chaperone</keyword>
<dbReference type="RefSeq" id="WP_380941180.1">
    <property type="nucleotide sequence ID" value="NZ_JBHUFC010000006.1"/>
</dbReference>
<gene>
    <name evidence="5 9" type="primary">rimM</name>
    <name evidence="9" type="ORF">ACFSC3_14645</name>
</gene>
<sequence>MTRTTPPKKGAQQPTQPKAPTTRPPATTAAPTAPGERTVTLAAVIGAHGISGEVRLKVFAEDLGAHKSFNGGTLTVKSLKMTPQGAIARFAEVTDRTAAEKMRGTELTVPRDSLPPLGEDEYYHADLLGLAAVAEDGAAIGTVVAIDNFGAGDVIEIERPDGKRFMIPMTEAAVPRWDATTLTVADGWAD</sequence>
<evidence type="ECO:0000256" key="4">
    <source>
        <dbReference type="ARBA" id="ARBA00023186"/>
    </source>
</evidence>
<evidence type="ECO:0000256" key="2">
    <source>
        <dbReference type="ARBA" id="ARBA00022517"/>
    </source>
</evidence>
<name>A0ABW4NFE6_9SPHN</name>
<feature type="domain" description="RimM N-terminal" evidence="7">
    <location>
        <begin position="41"/>
        <end position="112"/>
    </location>
</feature>
<feature type="domain" description="Ribosome maturation factor RimM PRC barrel" evidence="8">
    <location>
        <begin position="125"/>
        <end position="179"/>
    </location>
</feature>
<accession>A0ABW4NFE6</accession>
<dbReference type="InterPro" id="IPR002676">
    <property type="entry name" value="RimM_N"/>
</dbReference>
<feature type="region of interest" description="Disordered" evidence="6">
    <location>
        <begin position="1"/>
        <end position="35"/>
    </location>
</feature>
<comment type="caution">
    <text evidence="9">The sequence shown here is derived from an EMBL/GenBank/DDBJ whole genome shotgun (WGS) entry which is preliminary data.</text>
</comment>
<keyword evidence="3 5" id="KW-0698">rRNA processing</keyword>
<dbReference type="Pfam" id="PF01782">
    <property type="entry name" value="RimM"/>
    <property type="match status" value="1"/>
</dbReference>